<feature type="region of interest" description="Disordered" evidence="1">
    <location>
        <begin position="120"/>
        <end position="142"/>
    </location>
</feature>
<dbReference type="Proteomes" id="UP001501822">
    <property type="component" value="Unassembled WGS sequence"/>
</dbReference>
<accession>A0ABP3G7H7</accession>
<dbReference type="InterPro" id="IPR051783">
    <property type="entry name" value="NAD(P)-dependent_oxidoreduct"/>
</dbReference>
<protein>
    <submittedName>
        <fullName evidence="3">SDR family oxidoreductase</fullName>
    </submittedName>
</protein>
<dbReference type="Pfam" id="PF01370">
    <property type="entry name" value="Epimerase"/>
    <property type="match status" value="1"/>
</dbReference>
<dbReference type="PANTHER" id="PTHR48079:SF6">
    <property type="entry name" value="NAD(P)-BINDING DOMAIN-CONTAINING PROTEIN-RELATED"/>
    <property type="match status" value="1"/>
</dbReference>
<evidence type="ECO:0000313" key="3">
    <source>
        <dbReference type="EMBL" id="GAA0337499.1"/>
    </source>
</evidence>
<gene>
    <name evidence="3" type="ORF">GCM10010151_29000</name>
</gene>
<dbReference type="EMBL" id="BAAABM010000017">
    <property type="protein sequence ID" value="GAA0337499.1"/>
    <property type="molecule type" value="Genomic_DNA"/>
</dbReference>
<dbReference type="RefSeq" id="WP_252809924.1">
    <property type="nucleotide sequence ID" value="NZ_BAAABM010000017.1"/>
</dbReference>
<evidence type="ECO:0000259" key="2">
    <source>
        <dbReference type="Pfam" id="PF01370"/>
    </source>
</evidence>
<dbReference type="PANTHER" id="PTHR48079">
    <property type="entry name" value="PROTEIN YEEZ"/>
    <property type="match status" value="1"/>
</dbReference>
<evidence type="ECO:0000313" key="4">
    <source>
        <dbReference type="Proteomes" id="UP001501822"/>
    </source>
</evidence>
<evidence type="ECO:0000256" key="1">
    <source>
        <dbReference type="SAM" id="MobiDB-lite"/>
    </source>
</evidence>
<feature type="domain" description="NAD-dependent epimerase/dehydratase" evidence="2">
    <location>
        <begin position="3"/>
        <end position="220"/>
    </location>
</feature>
<sequence length="308" mass="31427">MRVFVTGASGWIGSAVVPELIGAGHQVIGLARSDTSAAALTAAGAEALRGTLDDLDVLRDAAAASDGVIHLAFKHDLAFSGGFAEATDADRRAVETFGAALAGSGRPFVIASGLVGLSPGRMATEEDGRPSESAPESLTAGRQGTAQLTLSLASSGVRSSVVRLAPTVYGEGDPGFMTALVGIARAKGVSGYVGDGSARWPGVHVLDAAHLFRLALEQAPAGSALHAVTDEGVPIREIAGVIGRHLGVPAVSVPPEKAEEHFTWLANFVATDSPASSVLTRELVGWQPAQPGLLDDLDKGHYFRAPSA</sequence>
<keyword evidence="4" id="KW-1185">Reference proteome</keyword>
<reference evidence="4" key="1">
    <citation type="journal article" date="2019" name="Int. J. Syst. Evol. Microbiol.">
        <title>The Global Catalogue of Microorganisms (GCM) 10K type strain sequencing project: providing services to taxonomists for standard genome sequencing and annotation.</title>
        <authorList>
            <consortium name="The Broad Institute Genomics Platform"/>
            <consortium name="The Broad Institute Genome Sequencing Center for Infectious Disease"/>
            <person name="Wu L."/>
            <person name="Ma J."/>
        </authorList>
    </citation>
    <scope>NUCLEOTIDE SEQUENCE [LARGE SCALE GENOMIC DNA]</scope>
    <source>
        <strain evidence="4">JCM 3146</strain>
    </source>
</reference>
<dbReference type="InterPro" id="IPR001509">
    <property type="entry name" value="Epimerase_deHydtase"/>
</dbReference>
<organism evidence="3 4">
    <name type="scientific">Actinoallomurus spadix</name>
    <dbReference type="NCBI Taxonomy" id="79912"/>
    <lineage>
        <taxon>Bacteria</taxon>
        <taxon>Bacillati</taxon>
        <taxon>Actinomycetota</taxon>
        <taxon>Actinomycetes</taxon>
        <taxon>Streptosporangiales</taxon>
        <taxon>Thermomonosporaceae</taxon>
        <taxon>Actinoallomurus</taxon>
    </lineage>
</organism>
<name>A0ABP3G7H7_9ACTN</name>
<dbReference type="SUPFAM" id="SSF51735">
    <property type="entry name" value="NAD(P)-binding Rossmann-fold domains"/>
    <property type="match status" value="1"/>
</dbReference>
<dbReference type="InterPro" id="IPR036291">
    <property type="entry name" value="NAD(P)-bd_dom_sf"/>
</dbReference>
<dbReference type="CDD" id="cd05262">
    <property type="entry name" value="SDR_a7"/>
    <property type="match status" value="1"/>
</dbReference>
<dbReference type="Gene3D" id="3.40.50.720">
    <property type="entry name" value="NAD(P)-binding Rossmann-like Domain"/>
    <property type="match status" value="1"/>
</dbReference>
<comment type="caution">
    <text evidence="3">The sequence shown here is derived from an EMBL/GenBank/DDBJ whole genome shotgun (WGS) entry which is preliminary data.</text>
</comment>
<proteinExistence type="predicted"/>